<proteinExistence type="predicted"/>
<evidence type="ECO:0000313" key="1">
    <source>
        <dbReference type="EMBL" id="KIJ06617.1"/>
    </source>
</evidence>
<sequence>GAPYFALASKSVRSGISVFTETDLSVPQHLRDVEDFSRALINVVNPTKEVWEDWALVLELQDDDVSREGGQLCFYYFINHGTNSIFWVHPVAIRDVCGNISVKSEEHLRYAIETHYWCVSSATSSSILVLKCDLVFIRQASL</sequence>
<dbReference type="Proteomes" id="UP000053647">
    <property type="component" value="Unassembled WGS sequence"/>
</dbReference>
<keyword evidence="2" id="KW-1185">Reference proteome</keyword>
<dbReference type="EMBL" id="KN820242">
    <property type="protein sequence ID" value="KIJ06617.1"/>
    <property type="molecule type" value="Genomic_DNA"/>
</dbReference>
<reference evidence="2" key="2">
    <citation type="submission" date="2015-01" db="EMBL/GenBank/DDBJ databases">
        <title>Evolutionary Origins and Diversification of the Mycorrhizal Mutualists.</title>
        <authorList>
            <consortium name="DOE Joint Genome Institute"/>
            <consortium name="Mycorrhizal Genomics Consortium"/>
            <person name="Kohler A."/>
            <person name="Kuo A."/>
            <person name="Nagy L.G."/>
            <person name="Floudas D."/>
            <person name="Copeland A."/>
            <person name="Barry K.W."/>
            <person name="Cichocki N."/>
            <person name="Veneault-Fourrey C."/>
            <person name="LaButti K."/>
            <person name="Lindquist E.A."/>
            <person name="Lipzen A."/>
            <person name="Lundell T."/>
            <person name="Morin E."/>
            <person name="Murat C."/>
            <person name="Riley R."/>
            <person name="Ohm R."/>
            <person name="Sun H."/>
            <person name="Tunlid A."/>
            <person name="Henrissat B."/>
            <person name="Grigoriev I.V."/>
            <person name="Hibbett D.S."/>
            <person name="Martin F."/>
        </authorList>
    </citation>
    <scope>NUCLEOTIDE SEQUENCE [LARGE SCALE GENOMIC DNA]</scope>
    <source>
        <strain evidence="2">ATCC 200175</strain>
    </source>
</reference>
<dbReference type="AlphaFoldDB" id="A0A0C9TEP0"/>
<reference evidence="1 2" key="1">
    <citation type="submission" date="2014-06" db="EMBL/GenBank/DDBJ databases">
        <authorList>
            <consortium name="DOE Joint Genome Institute"/>
            <person name="Kuo A."/>
            <person name="Kohler A."/>
            <person name="Nagy L.G."/>
            <person name="Floudas D."/>
            <person name="Copeland A."/>
            <person name="Barry K.W."/>
            <person name="Cichocki N."/>
            <person name="Veneault-Fourrey C."/>
            <person name="LaButti K."/>
            <person name="Lindquist E.A."/>
            <person name="Lipzen A."/>
            <person name="Lundell T."/>
            <person name="Morin E."/>
            <person name="Murat C."/>
            <person name="Sun H."/>
            <person name="Tunlid A."/>
            <person name="Henrissat B."/>
            <person name="Grigoriev I.V."/>
            <person name="Hibbett D.S."/>
            <person name="Martin F."/>
            <person name="Nordberg H.P."/>
            <person name="Cantor M.N."/>
            <person name="Hua S.X."/>
        </authorList>
    </citation>
    <scope>NUCLEOTIDE SEQUENCE [LARGE SCALE GENOMIC DNA]</scope>
    <source>
        <strain evidence="1 2">ATCC 200175</strain>
    </source>
</reference>
<dbReference type="OrthoDB" id="2674421at2759"/>
<accession>A0A0C9TEP0</accession>
<organism evidence="1 2">
    <name type="scientific">Paxillus involutus ATCC 200175</name>
    <dbReference type="NCBI Taxonomy" id="664439"/>
    <lineage>
        <taxon>Eukaryota</taxon>
        <taxon>Fungi</taxon>
        <taxon>Dikarya</taxon>
        <taxon>Basidiomycota</taxon>
        <taxon>Agaricomycotina</taxon>
        <taxon>Agaricomycetes</taxon>
        <taxon>Agaricomycetidae</taxon>
        <taxon>Boletales</taxon>
        <taxon>Paxilineae</taxon>
        <taxon>Paxillaceae</taxon>
        <taxon>Paxillus</taxon>
    </lineage>
</organism>
<name>A0A0C9TEP0_PAXIN</name>
<protein>
    <submittedName>
        <fullName evidence="1">Uncharacterized protein</fullName>
    </submittedName>
</protein>
<dbReference type="HOGENOM" id="CLU_1820427_0_0_1"/>
<gene>
    <name evidence="1" type="ORF">PAXINDRAFT_103286</name>
</gene>
<feature type="non-terminal residue" evidence="1">
    <location>
        <position position="1"/>
    </location>
</feature>
<evidence type="ECO:0000313" key="2">
    <source>
        <dbReference type="Proteomes" id="UP000053647"/>
    </source>
</evidence>